<keyword evidence="1" id="KW-0472">Membrane</keyword>
<dbReference type="Proteomes" id="UP000198504">
    <property type="component" value="Unassembled WGS sequence"/>
</dbReference>
<dbReference type="OrthoDB" id="9815586at2"/>
<feature type="transmembrane region" description="Helical" evidence="1">
    <location>
        <begin position="110"/>
        <end position="130"/>
    </location>
</feature>
<dbReference type="RefSeq" id="WP_091178771.1">
    <property type="nucleotide sequence ID" value="NZ_FOFA01000003.1"/>
</dbReference>
<sequence length="134" mass="14390">MSISDKAEDAAGRAKDVAGDLADNLSSTARNVAGDARGALHDAQRTASRATDDALDQLQRGHGVVNRLHRLGVRSEWMYAAAFGSIGLSLASWAISRNKTGDSKAQSDRWGIFIGHWAPTFMALGVALRLEEKR</sequence>
<dbReference type="STRING" id="1036181.SAMN05421756_103121"/>
<reference evidence="3" key="1">
    <citation type="submission" date="2016-10" db="EMBL/GenBank/DDBJ databases">
        <authorList>
            <person name="Varghese N."/>
            <person name="Submissions S."/>
        </authorList>
    </citation>
    <scope>NUCLEOTIDE SEQUENCE [LARGE SCALE GENOMIC DNA]</scope>
    <source>
        <strain evidence="3">CGMCC 4.6856</strain>
    </source>
</reference>
<evidence type="ECO:0000256" key="1">
    <source>
        <dbReference type="SAM" id="Phobius"/>
    </source>
</evidence>
<keyword evidence="1" id="KW-0812">Transmembrane</keyword>
<evidence type="ECO:0000313" key="2">
    <source>
        <dbReference type="EMBL" id="SEQ31869.1"/>
    </source>
</evidence>
<feature type="transmembrane region" description="Helical" evidence="1">
    <location>
        <begin position="77"/>
        <end position="95"/>
    </location>
</feature>
<accession>A0A1H9F1Z2</accession>
<keyword evidence="3" id="KW-1185">Reference proteome</keyword>
<organism evidence="2 3">
    <name type="scientific">Microlunatus flavus</name>
    <dbReference type="NCBI Taxonomy" id="1036181"/>
    <lineage>
        <taxon>Bacteria</taxon>
        <taxon>Bacillati</taxon>
        <taxon>Actinomycetota</taxon>
        <taxon>Actinomycetes</taxon>
        <taxon>Propionibacteriales</taxon>
        <taxon>Propionibacteriaceae</taxon>
        <taxon>Microlunatus</taxon>
    </lineage>
</organism>
<dbReference type="EMBL" id="FOFA01000003">
    <property type="protein sequence ID" value="SEQ31869.1"/>
    <property type="molecule type" value="Genomic_DNA"/>
</dbReference>
<proteinExistence type="predicted"/>
<name>A0A1H9F1Z2_9ACTN</name>
<gene>
    <name evidence="2" type="ORF">SAMN05421756_103121</name>
</gene>
<protein>
    <submittedName>
        <fullName evidence="2">Uncharacterized protein</fullName>
    </submittedName>
</protein>
<keyword evidence="1" id="KW-1133">Transmembrane helix</keyword>
<evidence type="ECO:0000313" key="3">
    <source>
        <dbReference type="Proteomes" id="UP000198504"/>
    </source>
</evidence>
<dbReference type="AlphaFoldDB" id="A0A1H9F1Z2"/>